<organism evidence="2 3">
    <name type="scientific">Polarella glacialis</name>
    <name type="common">Dinoflagellate</name>
    <dbReference type="NCBI Taxonomy" id="89957"/>
    <lineage>
        <taxon>Eukaryota</taxon>
        <taxon>Sar</taxon>
        <taxon>Alveolata</taxon>
        <taxon>Dinophyceae</taxon>
        <taxon>Suessiales</taxon>
        <taxon>Suessiaceae</taxon>
        <taxon>Polarella</taxon>
    </lineage>
</organism>
<feature type="compositionally biased region" description="Basic and acidic residues" evidence="1">
    <location>
        <begin position="1"/>
        <end position="10"/>
    </location>
</feature>
<dbReference type="EMBL" id="CAJNNW010031119">
    <property type="protein sequence ID" value="CAE8706058.1"/>
    <property type="molecule type" value="Genomic_DNA"/>
</dbReference>
<proteinExistence type="predicted"/>
<accession>A0A813KFZ5</accession>
<dbReference type="Proteomes" id="UP000626109">
    <property type="component" value="Unassembled WGS sequence"/>
</dbReference>
<name>A0A813KFZ5_POLGL</name>
<comment type="caution">
    <text evidence="2">The sequence shown here is derived from an EMBL/GenBank/DDBJ whole genome shotgun (WGS) entry which is preliminary data.</text>
</comment>
<protein>
    <submittedName>
        <fullName evidence="2">Uncharacterized protein</fullName>
    </submittedName>
</protein>
<sequence length="138" mass="14512">SGESMEDRRASSSSTAIVPASSVYGASEEECDMSDMDGSPKLGQPGVLRRYSDAPYSDVDTLAASSDCSLFCSVELEDDLISVGLTPKAKDLVIVGRHPNDSAHDKQELGLEVLAEAQAESEVVEAEAEAQAEAESDV</sequence>
<evidence type="ECO:0000256" key="1">
    <source>
        <dbReference type="SAM" id="MobiDB-lite"/>
    </source>
</evidence>
<gene>
    <name evidence="2" type="ORF">PGLA2088_LOCUS34001</name>
</gene>
<dbReference type="AlphaFoldDB" id="A0A813KFZ5"/>
<feature type="non-terminal residue" evidence="2">
    <location>
        <position position="138"/>
    </location>
</feature>
<feature type="region of interest" description="Disordered" evidence="1">
    <location>
        <begin position="1"/>
        <end position="46"/>
    </location>
</feature>
<evidence type="ECO:0000313" key="3">
    <source>
        <dbReference type="Proteomes" id="UP000626109"/>
    </source>
</evidence>
<feature type="compositionally biased region" description="Low complexity" evidence="1">
    <location>
        <begin position="11"/>
        <end position="22"/>
    </location>
</feature>
<feature type="non-terminal residue" evidence="2">
    <location>
        <position position="1"/>
    </location>
</feature>
<evidence type="ECO:0000313" key="2">
    <source>
        <dbReference type="EMBL" id="CAE8706058.1"/>
    </source>
</evidence>
<reference evidence="2" key="1">
    <citation type="submission" date="2021-02" db="EMBL/GenBank/DDBJ databases">
        <authorList>
            <person name="Dougan E. K."/>
            <person name="Rhodes N."/>
            <person name="Thang M."/>
            <person name="Chan C."/>
        </authorList>
    </citation>
    <scope>NUCLEOTIDE SEQUENCE</scope>
</reference>